<evidence type="ECO:0000256" key="2">
    <source>
        <dbReference type="ARBA" id="ARBA00022679"/>
    </source>
</evidence>
<keyword evidence="2 5" id="KW-0808">Transferase</keyword>
<dbReference type="PANTHER" id="PTHR43017:SF1">
    <property type="entry name" value="ACETYLTRANSFERASE YJL218W-RELATED"/>
    <property type="match status" value="1"/>
</dbReference>
<dbReference type="Proteomes" id="UP001478133">
    <property type="component" value="Unassembled WGS sequence"/>
</dbReference>
<dbReference type="Pfam" id="PF12464">
    <property type="entry name" value="Mac"/>
    <property type="match status" value="1"/>
</dbReference>
<feature type="domain" description="Maltose/galactoside acetyltransferase" evidence="6">
    <location>
        <begin position="6"/>
        <end position="60"/>
    </location>
</feature>
<evidence type="ECO:0000256" key="4">
    <source>
        <dbReference type="ARBA" id="ARBA00023315"/>
    </source>
</evidence>
<dbReference type="PROSITE" id="PS00101">
    <property type="entry name" value="HEXAPEP_TRANSFERASES"/>
    <property type="match status" value="1"/>
</dbReference>
<evidence type="ECO:0000313" key="7">
    <source>
        <dbReference type="EMBL" id="MEQ2565209.1"/>
    </source>
</evidence>
<dbReference type="EC" id="2.3.1.-" evidence="5"/>
<dbReference type="InterPro" id="IPR011004">
    <property type="entry name" value="Trimer_LpxA-like_sf"/>
</dbReference>
<dbReference type="RefSeq" id="WP_211147240.1">
    <property type="nucleotide sequence ID" value="NZ_JBBMEY010000011.1"/>
</dbReference>
<accession>A0ABV1HSB0</accession>
<dbReference type="InterPro" id="IPR001451">
    <property type="entry name" value="Hexapep"/>
</dbReference>
<gene>
    <name evidence="7" type="ORF">ABFO16_03035</name>
</gene>
<keyword evidence="8" id="KW-1185">Reference proteome</keyword>
<dbReference type="Gene3D" id="2.160.10.10">
    <property type="entry name" value="Hexapeptide repeat proteins"/>
    <property type="match status" value="1"/>
</dbReference>
<comment type="similarity">
    <text evidence="1 5">Belongs to the transferase hexapeptide repeat family.</text>
</comment>
<keyword evidence="3" id="KW-0677">Repeat</keyword>
<evidence type="ECO:0000256" key="3">
    <source>
        <dbReference type="ARBA" id="ARBA00022737"/>
    </source>
</evidence>
<reference evidence="7 8" key="1">
    <citation type="submission" date="2024-03" db="EMBL/GenBank/DDBJ databases">
        <title>Human intestinal bacterial collection.</title>
        <authorList>
            <person name="Pauvert C."/>
            <person name="Hitch T.C.A."/>
            <person name="Clavel T."/>
        </authorList>
    </citation>
    <scope>NUCLEOTIDE SEQUENCE [LARGE SCALE GENOMIC DNA]</scope>
    <source>
        <strain evidence="7 8">CLA-AP-H18</strain>
    </source>
</reference>
<dbReference type="Pfam" id="PF00132">
    <property type="entry name" value="Hexapep"/>
    <property type="match status" value="1"/>
</dbReference>
<dbReference type="InterPro" id="IPR039369">
    <property type="entry name" value="LacA-like"/>
</dbReference>
<dbReference type="EMBL" id="JBBMFI010000007">
    <property type="protein sequence ID" value="MEQ2565209.1"/>
    <property type="molecule type" value="Genomic_DNA"/>
</dbReference>
<sequence>MSLDMKERMLNGKPCLSFDKVLEEEKQHQQRLQFKFNHLDPDDSKGRIALLKEMLGGTGERVWMERPIYFDYGKNTYVGEGFYANTGVTILDGAKVTIGDNVFLAPYVGIYTAGHPVHPHPRNLGIEYNFPVTIGDNVWVGAQTVINPGVTIGSNVVIGSGSVVTKNIPDNVIAVGNPCRVIRKITDEDKKYYFRNMEIDKELYDYAETGVDIENNFGSQGE</sequence>
<dbReference type="InterPro" id="IPR024688">
    <property type="entry name" value="Mac_dom"/>
</dbReference>
<dbReference type="SUPFAM" id="SSF51161">
    <property type="entry name" value="Trimeric LpxA-like enzymes"/>
    <property type="match status" value="1"/>
</dbReference>
<evidence type="ECO:0000256" key="5">
    <source>
        <dbReference type="RuleBase" id="RU367021"/>
    </source>
</evidence>
<evidence type="ECO:0000313" key="8">
    <source>
        <dbReference type="Proteomes" id="UP001478133"/>
    </source>
</evidence>
<name>A0ABV1HSB0_9FIRM</name>
<evidence type="ECO:0000259" key="6">
    <source>
        <dbReference type="SMART" id="SM01266"/>
    </source>
</evidence>
<evidence type="ECO:0000256" key="1">
    <source>
        <dbReference type="ARBA" id="ARBA00007274"/>
    </source>
</evidence>
<dbReference type="PANTHER" id="PTHR43017">
    <property type="entry name" value="GALACTOSIDE O-ACETYLTRANSFERASE"/>
    <property type="match status" value="1"/>
</dbReference>
<protein>
    <recommendedName>
        <fullName evidence="5">Acetyltransferase</fullName>
        <ecNumber evidence="5">2.3.1.-</ecNumber>
    </recommendedName>
</protein>
<dbReference type="CDD" id="cd03357">
    <property type="entry name" value="LbH_MAT_GAT"/>
    <property type="match status" value="1"/>
</dbReference>
<dbReference type="InterPro" id="IPR018357">
    <property type="entry name" value="Hexapep_transf_CS"/>
</dbReference>
<comment type="caution">
    <text evidence="7">The sequence shown here is derived from an EMBL/GenBank/DDBJ whole genome shotgun (WGS) entry which is preliminary data.</text>
</comment>
<dbReference type="SMART" id="SM01266">
    <property type="entry name" value="Mac"/>
    <property type="match status" value="1"/>
</dbReference>
<dbReference type="GO" id="GO:0016746">
    <property type="term" value="F:acyltransferase activity"/>
    <property type="evidence" value="ECO:0007669"/>
    <property type="project" value="UniProtKB-KW"/>
</dbReference>
<proteinExistence type="inferred from homology"/>
<organism evidence="7 8">
    <name type="scientific">Ruminococcoides intestinihominis</name>
    <dbReference type="NCBI Taxonomy" id="3133161"/>
    <lineage>
        <taxon>Bacteria</taxon>
        <taxon>Bacillati</taxon>
        <taxon>Bacillota</taxon>
        <taxon>Clostridia</taxon>
        <taxon>Eubacteriales</taxon>
        <taxon>Oscillospiraceae</taxon>
        <taxon>Ruminococcoides</taxon>
    </lineage>
</organism>
<keyword evidence="4 5" id="KW-0012">Acyltransferase</keyword>